<evidence type="ECO:0000256" key="1">
    <source>
        <dbReference type="SAM" id="MobiDB-lite"/>
    </source>
</evidence>
<protein>
    <submittedName>
        <fullName evidence="2">Uncharacterized protein</fullName>
    </submittedName>
</protein>
<name>A0A9Q3KUY8_9BASI</name>
<dbReference type="AlphaFoldDB" id="A0A9Q3KUY8"/>
<reference evidence="2" key="1">
    <citation type="submission" date="2021-03" db="EMBL/GenBank/DDBJ databases">
        <title>Draft genome sequence of rust myrtle Austropuccinia psidii MF-1, a brazilian biotype.</title>
        <authorList>
            <person name="Quecine M.C."/>
            <person name="Pachon D.M.R."/>
            <person name="Bonatelli M.L."/>
            <person name="Correr F.H."/>
            <person name="Franceschini L.M."/>
            <person name="Leite T.F."/>
            <person name="Margarido G.R.A."/>
            <person name="Almeida C.A."/>
            <person name="Ferrarezi J.A."/>
            <person name="Labate C.A."/>
        </authorList>
    </citation>
    <scope>NUCLEOTIDE SEQUENCE</scope>
    <source>
        <strain evidence="2">MF-1</strain>
    </source>
</reference>
<dbReference type="Proteomes" id="UP000765509">
    <property type="component" value="Unassembled WGS sequence"/>
</dbReference>
<sequence length="147" mass="16992">MHNPLAGGYELLLRHQEPSGSVEDHRSIRRVELIGLQIKGQNNKELVEEPKSFIDRPEERTGNDPSFGERRPRGVHQLQRCPKTSPKDLRRSRKVPRTIMAREKENKIGIDLTYKGTRSPNWSHQPWTVISIFPELSLNSQPKIRKG</sequence>
<organism evidence="2 3">
    <name type="scientific">Austropuccinia psidii MF-1</name>
    <dbReference type="NCBI Taxonomy" id="1389203"/>
    <lineage>
        <taxon>Eukaryota</taxon>
        <taxon>Fungi</taxon>
        <taxon>Dikarya</taxon>
        <taxon>Basidiomycota</taxon>
        <taxon>Pucciniomycotina</taxon>
        <taxon>Pucciniomycetes</taxon>
        <taxon>Pucciniales</taxon>
        <taxon>Sphaerophragmiaceae</taxon>
        <taxon>Austropuccinia</taxon>
    </lineage>
</organism>
<proteinExistence type="predicted"/>
<evidence type="ECO:0000313" key="2">
    <source>
        <dbReference type="EMBL" id="MBW0586661.1"/>
    </source>
</evidence>
<accession>A0A9Q3KUY8</accession>
<dbReference type="EMBL" id="AVOT02124550">
    <property type="protein sequence ID" value="MBW0586661.1"/>
    <property type="molecule type" value="Genomic_DNA"/>
</dbReference>
<gene>
    <name evidence="2" type="ORF">O181_126376</name>
</gene>
<feature type="compositionally biased region" description="Basic and acidic residues" evidence="1">
    <location>
        <begin position="47"/>
        <end position="72"/>
    </location>
</feature>
<evidence type="ECO:0000313" key="3">
    <source>
        <dbReference type="Proteomes" id="UP000765509"/>
    </source>
</evidence>
<comment type="caution">
    <text evidence="2">The sequence shown here is derived from an EMBL/GenBank/DDBJ whole genome shotgun (WGS) entry which is preliminary data.</text>
</comment>
<feature type="region of interest" description="Disordered" evidence="1">
    <location>
        <begin position="47"/>
        <end position="94"/>
    </location>
</feature>
<keyword evidence="3" id="KW-1185">Reference proteome</keyword>